<dbReference type="Pfam" id="PF02803">
    <property type="entry name" value="Thiolase_C"/>
    <property type="match status" value="1"/>
</dbReference>
<reference evidence="7 8" key="1">
    <citation type="submission" date="2020-11" db="EMBL/GenBank/DDBJ databases">
        <title>genome sequence of strain KACC 18849.</title>
        <authorList>
            <person name="Gao J."/>
            <person name="Zhang X."/>
        </authorList>
    </citation>
    <scope>NUCLEOTIDE SEQUENCE [LARGE SCALE GENOMIC DNA]</scope>
    <source>
        <strain evidence="7 8">KACC 18849</strain>
    </source>
</reference>
<dbReference type="PANTHER" id="PTHR18919:SF107">
    <property type="entry name" value="ACETYL-COA ACETYLTRANSFERASE, CYTOSOLIC"/>
    <property type="match status" value="1"/>
</dbReference>
<evidence type="ECO:0000256" key="1">
    <source>
        <dbReference type="ARBA" id="ARBA00010982"/>
    </source>
</evidence>
<evidence type="ECO:0000259" key="5">
    <source>
        <dbReference type="Pfam" id="PF00108"/>
    </source>
</evidence>
<dbReference type="NCBIfam" id="TIGR01930">
    <property type="entry name" value="AcCoA-C-Actrans"/>
    <property type="match status" value="1"/>
</dbReference>
<gene>
    <name evidence="7" type="ORF">I4Q42_14220</name>
</gene>
<dbReference type="SUPFAM" id="SSF53901">
    <property type="entry name" value="Thiolase-like"/>
    <property type="match status" value="2"/>
</dbReference>
<evidence type="ECO:0000313" key="7">
    <source>
        <dbReference type="EMBL" id="MBI1684826.1"/>
    </source>
</evidence>
<dbReference type="EMBL" id="JADWOX010000009">
    <property type="protein sequence ID" value="MBI1684826.1"/>
    <property type="molecule type" value="Genomic_DNA"/>
</dbReference>
<dbReference type="CDD" id="cd00751">
    <property type="entry name" value="thiolase"/>
    <property type="match status" value="1"/>
</dbReference>
<dbReference type="PIRSF" id="PIRSF000429">
    <property type="entry name" value="Ac-CoA_Ac_transf"/>
    <property type="match status" value="1"/>
</dbReference>
<evidence type="ECO:0000259" key="6">
    <source>
        <dbReference type="Pfam" id="PF02803"/>
    </source>
</evidence>
<dbReference type="InterPro" id="IPR020613">
    <property type="entry name" value="Thiolase_CS"/>
</dbReference>
<accession>A0ABS0SZY0</accession>
<dbReference type="PROSITE" id="PS00098">
    <property type="entry name" value="THIOLASE_1"/>
    <property type="match status" value="1"/>
</dbReference>
<keyword evidence="8" id="KW-1185">Reference proteome</keyword>
<dbReference type="PANTHER" id="PTHR18919">
    <property type="entry name" value="ACETYL-COA C-ACYLTRANSFERASE"/>
    <property type="match status" value="1"/>
</dbReference>
<dbReference type="InterPro" id="IPR020615">
    <property type="entry name" value="Thiolase_acyl_enz_int_AS"/>
</dbReference>
<proteinExistence type="inferred from homology"/>
<dbReference type="Proteomes" id="UP000639859">
    <property type="component" value="Unassembled WGS sequence"/>
</dbReference>
<dbReference type="InterPro" id="IPR016039">
    <property type="entry name" value="Thiolase-like"/>
</dbReference>
<evidence type="ECO:0000256" key="3">
    <source>
        <dbReference type="ARBA" id="ARBA00023315"/>
    </source>
</evidence>
<feature type="domain" description="Thiolase N-terminal" evidence="5">
    <location>
        <begin position="4"/>
        <end position="260"/>
    </location>
</feature>
<keyword evidence="3 4" id="KW-0012">Acyltransferase</keyword>
<evidence type="ECO:0000256" key="2">
    <source>
        <dbReference type="ARBA" id="ARBA00022679"/>
    </source>
</evidence>
<protein>
    <submittedName>
        <fullName evidence="7">Acetyl-CoA C-acetyltransferase</fullName>
    </submittedName>
</protein>
<feature type="domain" description="Thiolase C-terminal" evidence="6">
    <location>
        <begin position="268"/>
        <end position="389"/>
    </location>
</feature>
<dbReference type="RefSeq" id="WP_198576742.1">
    <property type="nucleotide sequence ID" value="NZ_JADWOX010000009.1"/>
</dbReference>
<dbReference type="Gene3D" id="3.40.47.10">
    <property type="match status" value="2"/>
</dbReference>
<comment type="similarity">
    <text evidence="1 4">Belongs to the thiolase-like superfamily. Thiolase family.</text>
</comment>
<organism evidence="7 8">
    <name type="scientific">Caulobacter hibisci</name>
    <dbReference type="NCBI Taxonomy" id="2035993"/>
    <lineage>
        <taxon>Bacteria</taxon>
        <taxon>Pseudomonadati</taxon>
        <taxon>Pseudomonadota</taxon>
        <taxon>Alphaproteobacteria</taxon>
        <taxon>Caulobacterales</taxon>
        <taxon>Caulobacteraceae</taxon>
        <taxon>Caulobacter</taxon>
    </lineage>
</organism>
<keyword evidence="2 4" id="KW-0808">Transferase</keyword>
<dbReference type="InterPro" id="IPR020616">
    <property type="entry name" value="Thiolase_N"/>
</dbReference>
<dbReference type="PROSITE" id="PS00737">
    <property type="entry name" value="THIOLASE_2"/>
    <property type="match status" value="1"/>
</dbReference>
<name>A0ABS0SZY0_9CAUL</name>
<sequence>MTDIVIVSAARTPVGSFLGALSSLPASELGKTAIAAAVERAGITPADVDEVILGQVLQAGAGQGPARQASVKAGIPVESPAWSLNQLCGSGLRAVALGAQQILSGDAKIVVVGGQESMSQAPHAQALRTGQKMGDLGFVDTMIKDGLWDAFHGYHMGQTAENIANRWQITREDQDKFAVGSQNKAEAAQKAGKFADEIVGVTIKGRKGDTVVDQDEYIRHGVTLDSISGLKPAFAKDGSVTAANASGLNDGAAALVLMSAEEAEKRGLKPLAKIVSWANAGVDPEIMGTGPIPATKKALEKAGWTVGDLDLIESNEAFAAQSISVVRELGLDPAKVNVNGGAIAIGHPIGASGARILTTLVHELKRSGGKKGLATLCVGGGMGVALCVEAV</sequence>
<dbReference type="PROSITE" id="PS00099">
    <property type="entry name" value="THIOLASE_3"/>
    <property type="match status" value="1"/>
</dbReference>
<comment type="caution">
    <text evidence="7">The sequence shown here is derived from an EMBL/GenBank/DDBJ whole genome shotgun (WGS) entry which is preliminary data.</text>
</comment>
<dbReference type="InterPro" id="IPR020610">
    <property type="entry name" value="Thiolase_AS"/>
</dbReference>
<dbReference type="InterPro" id="IPR020617">
    <property type="entry name" value="Thiolase_C"/>
</dbReference>
<evidence type="ECO:0000313" key="8">
    <source>
        <dbReference type="Proteomes" id="UP000639859"/>
    </source>
</evidence>
<dbReference type="InterPro" id="IPR002155">
    <property type="entry name" value="Thiolase"/>
</dbReference>
<dbReference type="Pfam" id="PF00108">
    <property type="entry name" value="Thiolase_N"/>
    <property type="match status" value="1"/>
</dbReference>
<evidence type="ECO:0000256" key="4">
    <source>
        <dbReference type="RuleBase" id="RU003557"/>
    </source>
</evidence>